<dbReference type="Proteomes" id="UP001223586">
    <property type="component" value="Unassembled WGS sequence"/>
</dbReference>
<sequence>MQEAKRAIEFLLFESNVSNYKISQETGISQPVLAKYSKGVSDIENMTFGNAIKLYDCYLKLKGEKVLGNKDRDMLFGKLFATADVFGSGVFEKDKYSVQNKYMEKFQKKPMSTFVKIHEDLMNYTHKFGRKEDILMKQFDEIVDEIGLESYDDRPLGDKWLLGFYKQRHDLENI</sequence>
<evidence type="ECO:0000313" key="1">
    <source>
        <dbReference type="EMBL" id="MDQ0174360.1"/>
    </source>
</evidence>
<reference evidence="1 2" key="1">
    <citation type="submission" date="2023-07" db="EMBL/GenBank/DDBJ databases">
        <title>Genomic Encyclopedia of Type Strains, Phase IV (KMG-IV): sequencing the most valuable type-strain genomes for metagenomic binning, comparative biology and taxonomic classification.</title>
        <authorList>
            <person name="Goeker M."/>
        </authorList>
    </citation>
    <scope>NUCLEOTIDE SEQUENCE [LARGE SCALE GENOMIC DNA]</scope>
    <source>
        <strain evidence="1 2">DSM 23837</strain>
    </source>
</reference>
<proteinExistence type="predicted"/>
<name>A0ABT9WNK1_9BACI</name>
<evidence type="ECO:0000313" key="2">
    <source>
        <dbReference type="Proteomes" id="UP001223586"/>
    </source>
</evidence>
<protein>
    <recommendedName>
        <fullName evidence="3">XRE family transcriptional regulator</fullName>
    </recommendedName>
</protein>
<organism evidence="1 2">
    <name type="scientific">Bacillus chungangensis</name>
    <dbReference type="NCBI Taxonomy" id="587633"/>
    <lineage>
        <taxon>Bacteria</taxon>
        <taxon>Bacillati</taxon>
        <taxon>Bacillota</taxon>
        <taxon>Bacilli</taxon>
        <taxon>Bacillales</taxon>
        <taxon>Bacillaceae</taxon>
        <taxon>Bacillus</taxon>
    </lineage>
</organism>
<keyword evidence="2" id="KW-1185">Reference proteome</keyword>
<gene>
    <name evidence="1" type="ORF">J2S08_000191</name>
</gene>
<dbReference type="EMBL" id="JAUSTT010000001">
    <property type="protein sequence ID" value="MDQ0174360.1"/>
    <property type="molecule type" value="Genomic_DNA"/>
</dbReference>
<evidence type="ECO:0008006" key="3">
    <source>
        <dbReference type="Google" id="ProtNLM"/>
    </source>
</evidence>
<dbReference type="RefSeq" id="WP_307225763.1">
    <property type="nucleotide sequence ID" value="NZ_JAUSTT010000001.1"/>
</dbReference>
<dbReference type="InterPro" id="IPR010144">
    <property type="entry name" value="CRISPR-assoc_prot_Csd1-typ"/>
</dbReference>
<dbReference type="Pfam" id="PF09709">
    <property type="entry name" value="Cas_Csd1"/>
    <property type="match status" value="1"/>
</dbReference>
<comment type="caution">
    <text evidence="1">The sequence shown here is derived from an EMBL/GenBank/DDBJ whole genome shotgun (WGS) entry which is preliminary data.</text>
</comment>
<accession>A0ABT9WNK1</accession>